<evidence type="ECO:0000313" key="1">
    <source>
        <dbReference type="EMBL" id="CAG1988306.1"/>
    </source>
</evidence>
<reference evidence="1" key="1">
    <citation type="submission" date="2021-03" db="EMBL/GenBank/DDBJ databases">
        <authorList>
            <person name="Alouane T."/>
            <person name="Langin T."/>
            <person name="Bonhomme L."/>
        </authorList>
    </citation>
    <scope>NUCLEOTIDE SEQUENCE</scope>
    <source>
        <strain evidence="1">MDC_Fg202</strain>
    </source>
</reference>
<name>A0A9N8RF46_GIBZA</name>
<dbReference type="SUPFAM" id="SSF53474">
    <property type="entry name" value="alpha/beta-Hydrolases"/>
    <property type="match status" value="1"/>
</dbReference>
<comment type="caution">
    <text evidence="1">The sequence shown here is derived from an EMBL/GenBank/DDBJ whole genome shotgun (WGS) entry which is preliminary data.</text>
</comment>
<protein>
    <submittedName>
        <fullName evidence="1">Uncharacterized protein</fullName>
    </submittedName>
</protein>
<dbReference type="Proteomes" id="UP000746612">
    <property type="component" value="Unassembled WGS sequence"/>
</dbReference>
<gene>
    <name evidence="1" type="ORF">MDCFG202_LOCUS305447</name>
</gene>
<dbReference type="EMBL" id="CAJPIJ010000144">
    <property type="protein sequence ID" value="CAG1988306.1"/>
    <property type="molecule type" value="Genomic_DNA"/>
</dbReference>
<sequence length="108" mass="12169">MPDMTWSYCYNVEDAPGRGTGRASSGTLSCFLDGGINANTTVVAQGYWTSFIQSYNPNTYKYANAAIWQAYYKSQRQRIVFEVGGRTLMQNITKTVKDRCDYFNTIAS</sequence>
<dbReference type="AlphaFoldDB" id="A0A9N8RF46"/>
<dbReference type="Gene3D" id="3.40.50.1820">
    <property type="entry name" value="alpha/beta hydrolase"/>
    <property type="match status" value="1"/>
</dbReference>
<evidence type="ECO:0000313" key="2">
    <source>
        <dbReference type="Proteomes" id="UP000746612"/>
    </source>
</evidence>
<dbReference type="InterPro" id="IPR029058">
    <property type="entry name" value="AB_hydrolase_fold"/>
</dbReference>
<organism evidence="1 2">
    <name type="scientific">Gibberella zeae</name>
    <name type="common">Wheat head blight fungus</name>
    <name type="synonym">Fusarium graminearum</name>
    <dbReference type="NCBI Taxonomy" id="5518"/>
    <lineage>
        <taxon>Eukaryota</taxon>
        <taxon>Fungi</taxon>
        <taxon>Dikarya</taxon>
        <taxon>Ascomycota</taxon>
        <taxon>Pezizomycotina</taxon>
        <taxon>Sordariomycetes</taxon>
        <taxon>Hypocreomycetidae</taxon>
        <taxon>Hypocreales</taxon>
        <taxon>Nectriaceae</taxon>
        <taxon>Fusarium</taxon>
    </lineage>
</organism>
<accession>A0A9N8RF46</accession>
<proteinExistence type="predicted"/>